<gene>
    <name evidence="15" type="ORF">AVDCRST_MAG77-5047</name>
</gene>
<evidence type="ECO:0000256" key="5">
    <source>
        <dbReference type="ARBA" id="ARBA00022679"/>
    </source>
</evidence>
<evidence type="ECO:0000259" key="13">
    <source>
        <dbReference type="PROSITE" id="PS50109"/>
    </source>
</evidence>
<dbReference type="GO" id="GO:0016020">
    <property type="term" value="C:membrane"/>
    <property type="evidence" value="ECO:0007669"/>
    <property type="project" value="UniProtKB-SubCell"/>
</dbReference>
<dbReference type="InterPro" id="IPR000700">
    <property type="entry name" value="PAS-assoc_C"/>
</dbReference>
<dbReference type="PROSITE" id="PS50109">
    <property type="entry name" value="HIS_KIN"/>
    <property type="match status" value="1"/>
</dbReference>
<evidence type="ECO:0000256" key="11">
    <source>
        <dbReference type="ARBA" id="ARBA00023012"/>
    </source>
</evidence>
<name>A0A6J4K457_9CHLR</name>
<dbReference type="InterPro" id="IPR003594">
    <property type="entry name" value="HATPase_dom"/>
</dbReference>
<evidence type="ECO:0000256" key="9">
    <source>
        <dbReference type="ARBA" id="ARBA00022840"/>
    </source>
</evidence>
<feature type="domain" description="Histidine kinase" evidence="13">
    <location>
        <begin position="152"/>
        <end position="377"/>
    </location>
</feature>
<dbReference type="InterPro" id="IPR035965">
    <property type="entry name" value="PAS-like_dom_sf"/>
</dbReference>
<evidence type="ECO:0000256" key="7">
    <source>
        <dbReference type="ARBA" id="ARBA00022741"/>
    </source>
</evidence>
<dbReference type="InterPro" id="IPR005467">
    <property type="entry name" value="His_kinase_dom"/>
</dbReference>
<keyword evidence="7" id="KW-0547">Nucleotide-binding</keyword>
<dbReference type="SUPFAM" id="SSF55785">
    <property type="entry name" value="PYP-like sensor domain (PAS domain)"/>
    <property type="match status" value="1"/>
</dbReference>
<dbReference type="EMBL" id="CADCTC010000263">
    <property type="protein sequence ID" value="CAA9294503.1"/>
    <property type="molecule type" value="Genomic_DNA"/>
</dbReference>
<dbReference type="GO" id="GO:0000156">
    <property type="term" value="F:phosphorelay response regulator activity"/>
    <property type="evidence" value="ECO:0007669"/>
    <property type="project" value="TreeGrafter"/>
</dbReference>
<keyword evidence="4" id="KW-0597">Phosphoprotein</keyword>
<dbReference type="InterPro" id="IPR004358">
    <property type="entry name" value="Sig_transdc_His_kin-like_C"/>
</dbReference>
<dbReference type="EC" id="2.7.13.3" evidence="3"/>
<dbReference type="SUPFAM" id="SSF47384">
    <property type="entry name" value="Homodimeric domain of signal transducing histidine kinase"/>
    <property type="match status" value="1"/>
</dbReference>
<protein>
    <recommendedName>
        <fullName evidence="3">histidine kinase</fullName>
        <ecNumber evidence="3">2.7.13.3</ecNumber>
    </recommendedName>
</protein>
<dbReference type="Gene3D" id="3.30.565.10">
    <property type="entry name" value="Histidine kinase-like ATPase, C-terminal domain"/>
    <property type="match status" value="1"/>
</dbReference>
<dbReference type="InterPro" id="IPR036097">
    <property type="entry name" value="HisK_dim/P_sf"/>
</dbReference>
<keyword evidence="5" id="KW-0808">Transferase</keyword>
<dbReference type="NCBIfam" id="TIGR00229">
    <property type="entry name" value="sensory_box"/>
    <property type="match status" value="1"/>
</dbReference>
<dbReference type="SUPFAM" id="SSF55874">
    <property type="entry name" value="ATPase domain of HSP90 chaperone/DNA topoisomerase II/histidine kinase"/>
    <property type="match status" value="1"/>
</dbReference>
<sequence>MTLGTEKDRMLAQLEEERRRQRAVLEQMPAGVAIAEAPSGRLVLHNAEAVRLLRHPMLPAAEVSGYGAYGALHPDGTPYLPGEHPMARAVRGEVVRDHEMRYRRGDGTDTYLSVSASPIQDAQGRITAAVTAFHDVGERKRAEAERAALLGAVTHDLKNPLTAISGVVQVLQRQAAAGQLSPERLNDRLAVLAGAVTRMRTQLDEMTQTVEWSEGVTAPALARRPIDLVELARGVAAGRQLGTESHDIRVEVTETADEGLVVEVDPARMERVLDNLLANAVKYSPRGGAITVTVRREPGCEGWAVVAIRDEGIGIPPADLPRVFERFRRGSNVGRLPGTGIGLAAAKQIVEAHGGAIAAESGEGEGSTITVRLPLARAAS</sequence>
<dbReference type="Pfam" id="PF08448">
    <property type="entry name" value="PAS_4"/>
    <property type="match status" value="1"/>
</dbReference>
<evidence type="ECO:0000259" key="14">
    <source>
        <dbReference type="PROSITE" id="PS50113"/>
    </source>
</evidence>
<evidence type="ECO:0000256" key="2">
    <source>
        <dbReference type="ARBA" id="ARBA00004141"/>
    </source>
</evidence>
<evidence type="ECO:0000313" key="15">
    <source>
        <dbReference type="EMBL" id="CAA9294503.1"/>
    </source>
</evidence>
<dbReference type="AlphaFoldDB" id="A0A6J4K457"/>
<evidence type="ECO:0000256" key="8">
    <source>
        <dbReference type="ARBA" id="ARBA00022777"/>
    </source>
</evidence>
<keyword evidence="10" id="KW-1133">Transmembrane helix</keyword>
<dbReference type="GO" id="GO:0005524">
    <property type="term" value="F:ATP binding"/>
    <property type="evidence" value="ECO:0007669"/>
    <property type="project" value="UniProtKB-KW"/>
</dbReference>
<comment type="subcellular location">
    <subcellularLocation>
        <location evidence="2">Membrane</location>
        <topology evidence="2">Multi-pass membrane protein</topology>
    </subcellularLocation>
</comment>
<dbReference type="InterPro" id="IPR050351">
    <property type="entry name" value="BphY/WalK/GraS-like"/>
</dbReference>
<dbReference type="Gene3D" id="3.30.450.20">
    <property type="entry name" value="PAS domain"/>
    <property type="match status" value="1"/>
</dbReference>
<dbReference type="InterPro" id="IPR003661">
    <property type="entry name" value="HisK_dim/P_dom"/>
</dbReference>
<dbReference type="InterPro" id="IPR013656">
    <property type="entry name" value="PAS_4"/>
</dbReference>
<keyword evidence="12" id="KW-0472">Membrane</keyword>
<evidence type="ECO:0000256" key="12">
    <source>
        <dbReference type="ARBA" id="ARBA00023136"/>
    </source>
</evidence>
<evidence type="ECO:0000256" key="3">
    <source>
        <dbReference type="ARBA" id="ARBA00012438"/>
    </source>
</evidence>
<keyword evidence="11" id="KW-0902">Two-component regulatory system</keyword>
<dbReference type="FunFam" id="3.30.565.10:FF:000006">
    <property type="entry name" value="Sensor histidine kinase WalK"/>
    <property type="match status" value="1"/>
</dbReference>
<feature type="domain" description="PAC" evidence="14">
    <location>
        <begin position="96"/>
        <end position="148"/>
    </location>
</feature>
<reference evidence="15" key="1">
    <citation type="submission" date="2020-02" db="EMBL/GenBank/DDBJ databases">
        <authorList>
            <person name="Meier V. D."/>
        </authorList>
    </citation>
    <scope>NUCLEOTIDE SEQUENCE</scope>
    <source>
        <strain evidence="15">AVDCRST_MAG77</strain>
    </source>
</reference>
<dbReference type="GO" id="GO:0000155">
    <property type="term" value="F:phosphorelay sensor kinase activity"/>
    <property type="evidence" value="ECO:0007669"/>
    <property type="project" value="InterPro"/>
</dbReference>
<dbReference type="CDD" id="cd00082">
    <property type="entry name" value="HisKA"/>
    <property type="match status" value="1"/>
</dbReference>
<dbReference type="InterPro" id="IPR000014">
    <property type="entry name" value="PAS"/>
</dbReference>
<dbReference type="InterPro" id="IPR036890">
    <property type="entry name" value="HATPase_C_sf"/>
</dbReference>
<keyword evidence="9" id="KW-0067">ATP-binding</keyword>
<comment type="catalytic activity">
    <reaction evidence="1">
        <text>ATP + protein L-histidine = ADP + protein N-phospho-L-histidine.</text>
        <dbReference type="EC" id="2.7.13.3"/>
    </reaction>
</comment>
<evidence type="ECO:0000256" key="1">
    <source>
        <dbReference type="ARBA" id="ARBA00000085"/>
    </source>
</evidence>
<dbReference type="PROSITE" id="PS50113">
    <property type="entry name" value="PAC"/>
    <property type="match status" value="1"/>
</dbReference>
<evidence type="ECO:0000256" key="4">
    <source>
        <dbReference type="ARBA" id="ARBA00022553"/>
    </source>
</evidence>
<organism evidence="15">
    <name type="scientific">uncultured Chloroflexota bacterium</name>
    <dbReference type="NCBI Taxonomy" id="166587"/>
    <lineage>
        <taxon>Bacteria</taxon>
        <taxon>Bacillati</taxon>
        <taxon>Chloroflexota</taxon>
        <taxon>environmental samples</taxon>
    </lineage>
</organism>
<dbReference type="PRINTS" id="PR00344">
    <property type="entry name" value="BCTRLSENSOR"/>
</dbReference>
<dbReference type="GO" id="GO:0030295">
    <property type="term" value="F:protein kinase activator activity"/>
    <property type="evidence" value="ECO:0007669"/>
    <property type="project" value="TreeGrafter"/>
</dbReference>
<dbReference type="PANTHER" id="PTHR42878">
    <property type="entry name" value="TWO-COMPONENT HISTIDINE KINASE"/>
    <property type="match status" value="1"/>
</dbReference>
<dbReference type="Pfam" id="PF00512">
    <property type="entry name" value="HisKA"/>
    <property type="match status" value="1"/>
</dbReference>
<dbReference type="PANTHER" id="PTHR42878:SF7">
    <property type="entry name" value="SENSOR HISTIDINE KINASE GLRK"/>
    <property type="match status" value="1"/>
</dbReference>
<proteinExistence type="predicted"/>
<dbReference type="SMART" id="SM00387">
    <property type="entry name" value="HATPase_c"/>
    <property type="match status" value="1"/>
</dbReference>
<dbReference type="Gene3D" id="1.10.287.130">
    <property type="match status" value="1"/>
</dbReference>
<dbReference type="Pfam" id="PF02518">
    <property type="entry name" value="HATPase_c"/>
    <property type="match status" value="1"/>
</dbReference>
<dbReference type="CDD" id="cd00075">
    <property type="entry name" value="HATPase"/>
    <property type="match status" value="1"/>
</dbReference>
<accession>A0A6J4K457</accession>
<evidence type="ECO:0000256" key="6">
    <source>
        <dbReference type="ARBA" id="ARBA00022692"/>
    </source>
</evidence>
<dbReference type="SMART" id="SM00388">
    <property type="entry name" value="HisKA"/>
    <property type="match status" value="1"/>
</dbReference>
<keyword evidence="6" id="KW-0812">Transmembrane</keyword>
<dbReference type="GO" id="GO:0007234">
    <property type="term" value="P:osmosensory signaling via phosphorelay pathway"/>
    <property type="evidence" value="ECO:0007669"/>
    <property type="project" value="TreeGrafter"/>
</dbReference>
<evidence type="ECO:0000256" key="10">
    <source>
        <dbReference type="ARBA" id="ARBA00022989"/>
    </source>
</evidence>
<keyword evidence="8" id="KW-0418">Kinase</keyword>